<dbReference type="STRING" id="764291.STRUR_0391"/>
<protein>
    <submittedName>
        <fullName evidence="1">Uncharacterized protein</fullName>
    </submittedName>
</protein>
<evidence type="ECO:0000313" key="2">
    <source>
        <dbReference type="Proteomes" id="UP000005388"/>
    </source>
</evidence>
<dbReference type="EMBL" id="AEUZ02000001">
    <property type="protein sequence ID" value="EHJ55881.1"/>
    <property type="molecule type" value="Genomic_DNA"/>
</dbReference>
<sequence length="90" mass="9789">MSVSKYVKISVAFLLSALFLWGGFSFGAKVRAEEKSHAISVESIKSYPKINAQTIFTNTKENGGFVKLQVFPTGSPVILEYSPGVTQSVE</sequence>
<accession>G5KC77</accession>
<name>G5KC77_9STRE</name>
<reference evidence="1 2" key="1">
    <citation type="journal article" date="2014" name="Int. J. Syst. Evol. Microbiol.">
        <title>Phylogenomics and the dynamic genome evolution of the genus Streptococcus.</title>
        <authorList>
            <consortium name="The Broad Institute Genome Sequencing Platform"/>
            <person name="Richards V.P."/>
            <person name="Palmer S.R."/>
            <person name="Pavinski Bitar P.D."/>
            <person name="Qin X."/>
            <person name="Weinstock G.M."/>
            <person name="Highlander S.K."/>
            <person name="Town C.D."/>
            <person name="Burne R.A."/>
            <person name="Stanhope M.J."/>
        </authorList>
    </citation>
    <scope>NUCLEOTIDE SEQUENCE [LARGE SCALE GENOMIC DNA]</scope>
    <source>
        <strain evidence="1 2">2285-97</strain>
    </source>
</reference>
<evidence type="ECO:0000313" key="1">
    <source>
        <dbReference type="EMBL" id="EHJ55881.1"/>
    </source>
</evidence>
<organism evidence="1 2">
    <name type="scientific">Streptococcus urinalis 2285-97</name>
    <dbReference type="NCBI Taxonomy" id="764291"/>
    <lineage>
        <taxon>Bacteria</taxon>
        <taxon>Bacillati</taxon>
        <taxon>Bacillota</taxon>
        <taxon>Bacilli</taxon>
        <taxon>Lactobacillales</taxon>
        <taxon>Streptococcaceae</taxon>
        <taxon>Streptococcus</taxon>
    </lineage>
</organism>
<dbReference type="Proteomes" id="UP000005388">
    <property type="component" value="Unassembled WGS sequence"/>
</dbReference>
<dbReference type="AlphaFoldDB" id="G5KC77"/>
<keyword evidence="2" id="KW-1185">Reference proteome</keyword>
<proteinExistence type="predicted"/>
<comment type="caution">
    <text evidence="1">The sequence shown here is derived from an EMBL/GenBank/DDBJ whole genome shotgun (WGS) entry which is preliminary data.</text>
</comment>
<dbReference type="RefSeq" id="WP_006738663.1">
    <property type="nucleotide sequence ID" value="NZ_AEUZ02000001.1"/>
</dbReference>
<gene>
    <name evidence="1" type="ORF">STRUR_0391</name>
</gene>